<dbReference type="EMBL" id="CP006721">
    <property type="protein sequence ID" value="AGX44630.1"/>
    <property type="molecule type" value="Genomic_DNA"/>
</dbReference>
<keyword evidence="2" id="KW-1185">Reference proteome</keyword>
<sequence>MRVNPIKDNQKIRSIIKDLKSSSQERNLIMILIGIYT</sequence>
<dbReference type="PATRIC" id="fig|1345695.3.peg.3654"/>
<reference evidence="1 2" key="1">
    <citation type="journal article" date="2013" name="Genome Announc.">
        <title>Complete Genome Sequence of the Solvent Producer Clostridium saccharobutylicum NCP262 (DSM 13864).</title>
        <authorList>
            <person name="Poehlein A."/>
            <person name="Hartwich K."/>
            <person name="Krabben P."/>
            <person name="Ehrenreich A."/>
            <person name="Liebl W."/>
            <person name="Durre P."/>
            <person name="Gottschalk G."/>
            <person name="Daniel R."/>
        </authorList>
    </citation>
    <scope>NUCLEOTIDE SEQUENCE [LARGE SCALE GENOMIC DNA]</scope>
    <source>
        <strain evidence="1">DSM 13864</strain>
    </source>
</reference>
<name>U5MVK5_CLOSA</name>
<dbReference type="AlphaFoldDB" id="U5MVK5"/>
<dbReference type="HOGENOM" id="CLU_3342346_0_0_9"/>
<gene>
    <name evidence="1" type="ORF">CLSA_c36690</name>
</gene>
<organism evidence="1 2">
    <name type="scientific">Clostridium saccharobutylicum DSM 13864</name>
    <dbReference type="NCBI Taxonomy" id="1345695"/>
    <lineage>
        <taxon>Bacteria</taxon>
        <taxon>Bacillati</taxon>
        <taxon>Bacillota</taxon>
        <taxon>Clostridia</taxon>
        <taxon>Eubacteriales</taxon>
        <taxon>Clostridiaceae</taxon>
        <taxon>Clostridium</taxon>
    </lineage>
</organism>
<proteinExistence type="predicted"/>
<dbReference type="Proteomes" id="UP000017118">
    <property type="component" value="Chromosome"/>
</dbReference>
<evidence type="ECO:0000313" key="2">
    <source>
        <dbReference type="Proteomes" id="UP000017118"/>
    </source>
</evidence>
<protein>
    <submittedName>
        <fullName evidence="1">Uncharacterized protein</fullName>
    </submittedName>
</protein>
<accession>U5MVK5</accession>
<dbReference type="KEGG" id="csb:CLSA_c36690"/>
<evidence type="ECO:0000313" key="1">
    <source>
        <dbReference type="EMBL" id="AGX44630.1"/>
    </source>
</evidence>